<evidence type="ECO:0000256" key="10">
    <source>
        <dbReference type="ARBA" id="ARBA00022917"/>
    </source>
</evidence>
<keyword evidence="10 13" id="KW-0648">Protein biosynthesis</keyword>
<dbReference type="Pfam" id="PF01409">
    <property type="entry name" value="tRNA-synt_2d"/>
    <property type="match status" value="1"/>
</dbReference>
<keyword evidence="4 13" id="KW-0963">Cytoplasm</keyword>
<keyword evidence="5 13" id="KW-0436">Ligase</keyword>
<name>A0A1G1VSG4_9BACT</name>
<keyword evidence="9 13" id="KW-0460">Magnesium</keyword>
<dbReference type="GO" id="GO:0005737">
    <property type="term" value="C:cytoplasm"/>
    <property type="evidence" value="ECO:0007669"/>
    <property type="project" value="UniProtKB-SubCell"/>
</dbReference>
<evidence type="ECO:0000256" key="11">
    <source>
        <dbReference type="ARBA" id="ARBA00023146"/>
    </source>
</evidence>
<comment type="subcellular location">
    <subcellularLocation>
        <location evidence="1 13">Cytoplasm</location>
    </subcellularLocation>
</comment>
<protein>
    <recommendedName>
        <fullName evidence="13">Phenylalanine--tRNA ligase alpha subunit</fullName>
        <ecNumber evidence="13">6.1.1.20</ecNumber>
    </recommendedName>
    <alternativeName>
        <fullName evidence="13">Phenylalanyl-tRNA synthetase alpha subunit</fullName>
        <shortName evidence="13">PheRS</shortName>
    </alternativeName>
</protein>
<dbReference type="GO" id="GO:0000287">
    <property type="term" value="F:magnesium ion binding"/>
    <property type="evidence" value="ECO:0007669"/>
    <property type="project" value="UniProtKB-UniRule"/>
</dbReference>
<keyword evidence="6 13" id="KW-0479">Metal-binding</keyword>
<feature type="domain" description="Aminoacyl-transfer RNA synthetases class-II family profile" evidence="14">
    <location>
        <begin position="116"/>
        <end position="326"/>
    </location>
</feature>
<organism evidence="15 16">
    <name type="scientific">Candidatus Chisholmbacteria bacterium RIFCSPHIGHO2_01_FULL_52_32</name>
    <dbReference type="NCBI Taxonomy" id="1797591"/>
    <lineage>
        <taxon>Bacteria</taxon>
        <taxon>Candidatus Chisholmiibacteriota</taxon>
    </lineage>
</organism>
<evidence type="ECO:0000256" key="2">
    <source>
        <dbReference type="ARBA" id="ARBA00010207"/>
    </source>
</evidence>
<dbReference type="Proteomes" id="UP000179233">
    <property type="component" value="Unassembled WGS sequence"/>
</dbReference>
<evidence type="ECO:0000256" key="9">
    <source>
        <dbReference type="ARBA" id="ARBA00022842"/>
    </source>
</evidence>
<evidence type="ECO:0000256" key="12">
    <source>
        <dbReference type="ARBA" id="ARBA00049255"/>
    </source>
</evidence>
<comment type="similarity">
    <text evidence="2 13">Belongs to the class-II aminoacyl-tRNA synthetase family. Phe-tRNA synthetase alpha subunit type 1 subfamily.</text>
</comment>
<comment type="caution">
    <text evidence="15">The sequence shown here is derived from an EMBL/GenBank/DDBJ whole genome shotgun (WGS) entry which is preliminary data.</text>
</comment>
<dbReference type="PANTHER" id="PTHR11538">
    <property type="entry name" value="PHENYLALANYL-TRNA SYNTHETASE"/>
    <property type="match status" value="1"/>
</dbReference>
<dbReference type="EC" id="6.1.1.20" evidence="13"/>
<keyword evidence="7 13" id="KW-0547">Nucleotide-binding</keyword>
<dbReference type="InterPro" id="IPR022911">
    <property type="entry name" value="Phe_tRNA_ligase_alpha1_bac"/>
</dbReference>
<feature type="binding site" evidence="13">
    <location>
        <position position="260"/>
    </location>
    <ligand>
        <name>Mg(2+)</name>
        <dbReference type="ChEBI" id="CHEBI:18420"/>
        <note>shared with beta subunit</note>
    </ligand>
</feature>
<gene>
    <name evidence="13" type="primary">pheS</name>
    <name evidence="15" type="ORF">A2786_02385</name>
</gene>
<evidence type="ECO:0000256" key="6">
    <source>
        <dbReference type="ARBA" id="ARBA00022723"/>
    </source>
</evidence>
<proteinExistence type="inferred from homology"/>
<dbReference type="PANTHER" id="PTHR11538:SF41">
    <property type="entry name" value="PHENYLALANINE--TRNA LIGASE, MITOCHONDRIAL"/>
    <property type="match status" value="1"/>
</dbReference>
<dbReference type="InterPro" id="IPR004529">
    <property type="entry name" value="Phe-tRNA-synth_IIc_asu"/>
</dbReference>
<evidence type="ECO:0000256" key="7">
    <source>
        <dbReference type="ARBA" id="ARBA00022741"/>
    </source>
</evidence>
<dbReference type="InterPro" id="IPR002319">
    <property type="entry name" value="Phenylalanyl-tRNA_Synthase"/>
</dbReference>
<comment type="catalytic activity">
    <reaction evidence="12 13">
        <text>tRNA(Phe) + L-phenylalanine + ATP = L-phenylalanyl-tRNA(Phe) + AMP + diphosphate + H(+)</text>
        <dbReference type="Rhea" id="RHEA:19413"/>
        <dbReference type="Rhea" id="RHEA-COMP:9668"/>
        <dbReference type="Rhea" id="RHEA-COMP:9699"/>
        <dbReference type="ChEBI" id="CHEBI:15378"/>
        <dbReference type="ChEBI" id="CHEBI:30616"/>
        <dbReference type="ChEBI" id="CHEBI:33019"/>
        <dbReference type="ChEBI" id="CHEBI:58095"/>
        <dbReference type="ChEBI" id="CHEBI:78442"/>
        <dbReference type="ChEBI" id="CHEBI:78531"/>
        <dbReference type="ChEBI" id="CHEBI:456215"/>
        <dbReference type="EC" id="6.1.1.20"/>
    </reaction>
</comment>
<dbReference type="InterPro" id="IPR045864">
    <property type="entry name" value="aa-tRNA-synth_II/BPL/LPL"/>
</dbReference>
<evidence type="ECO:0000256" key="3">
    <source>
        <dbReference type="ARBA" id="ARBA00011209"/>
    </source>
</evidence>
<evidence type="ECO:0000256" key="1">
    <source>
        <dbReference type="ARBA" id="ARBA00004496"/>
    </source>
</evidence>
<dbReference type="GO" id="GO:0004826">
    <property type="term" value="F:phenylalanine-tRNA ligase activity"/>
    <property type="evidence" value="ECO:0007669"/>
    <property type="project" value="UniProtKB-UniRule"/>
</dbReference>
<dbReference type="EMBL" id="MHCJ01000003">
    <property type="protein sequence ID" value="OGY18343.1"/>
    <property type="molecule type" value="Genomic_DNA"/>
</dbReference>
<dbReference type="GO" id="GO:0000049">
    <property type="term" value="F:tRNA binding"/>
    <property type="evidence" value="ECO:0007669"/>
    <property type="project" value="InterPro"/>
</dbReference>
<dbReference type="SUPFAM" id="SSF46589">
    <property type="entry name" value="tRNA-binding arm"/>
    <property type="match status" value="1"/>
</dbReference>
<dbReference type="InterPro" id="IPR004188">
    <property type="entry name" value="Phe-tRNA_ligase_II_N"/>
</dbReference>
<evidence type="ECO:0000256" key="5">
    <source>
        <dbReference type="ARBA" id="ARBA00022598"/>
    </source>
</evidence>
<dbReference type="Gene3D" id="3.30.930.10">
    <property type="entry name" value="Bira Bifunctional Protein, Domain 2"/>
    <property type="match status" value="1"/>
</dbReference>
<evidence type="ECO:0000313" key="15">
    <source>
        <dbReference type="EMBL" id="OGY18343.1"/>
    </source>
</evidence>
<evidence type="ECO:0000256" key="13">
    <source>
        <dbReference type="HAMAP-Rule" id="MF_00281"/>
    </source>
</evidence>
<dbReference type="HAMAP" id="MF_00281">
    <property type="entry name" value="Phe_tRNA_synth_alpha1"/>
    <property type="match status" value="1"/>
</dbReference>
<dbReference type="InterPro" id="IPR006195">
    <property type="entry name" value="aa-tRNA-synth_II"/>
</dbReference>
<keyword evidence="8 13" id="KW-0067">ATP-binding</keyword>
<dbReference type="Pfam" id="PF02912">
    <property type="entry name" value="Phe_tRNA-synt_N"/>
    <property type="match status" value="1"/>
</dbReference>
<dbReference type="GO" id="GO:0006432">
    <property type="term" value="P:phenylalanyl-tRNA aminoacylation"/>
    <property type="evidence" value="ECO:0007669"/>
    <property type="project" value="UniProtKB-UniRule"/>
</dbReference>
<dbReference type="PROSITE" id="PS50862">
    <property type="entry name" value="AA_TRNA_LIGASE_II"/>
    <property type="match status" value="1"/>
</dbReference>
<dbReference type="CDD" id="cd00496">
    <property type="entry name" value="PheRS_alpha_core"/>
    <property type="match status" value="1"/>
</dbReference>
<accession>A0A1G1VSG4</accession>
<comment type="cofactor">
    <cofactor evidence="13">
        <name>Mg(2+)</name>
        <dbReference type="ChEBI" id="CHEBI:18420"/>
    </cofactor>
    <text evidence="13">Binds 2 magnesium ions per tetramer.</text>
</comment>
<sequence>MDNQQLREKLLNLKNEAIALIQDAKSEAELERLRVVYLGRKGKINKFVGNIKKGDESQKREFGTLLNDAKIAVQEALESKTKNPPASSEDWIDVTLPAKRPPLGHLHPVTQAIDEITKIFERIGFVRARYPEVDYDYYVFSALNMPANHPARDEWETFFIKSPKHPKYGGLVLTTHTSNGQVREMERVGKPPIRMLNIAKCYRRQQDATHTSMFHQFEILVIDENITIQHLKGTLDYFAREFYGKEISARLRPFHFQFTEPSFEVDFTCTICQGKGQLDTGERCRFCKSGWLEVGGAGMVHPAVLQAGGIDPKMYTGFAFGMGVERAYRLKPGLKLDDIRLLYSNNLEFLEQF</sequence>
<evidence type="ECO:0000256" key="4">
    <source>
        <dbReference type="ARBA" id="ARBA00022490"/>
    </source>
</evidence>
<dbReference type="AlphaFoldDB" id="A0A1G1VSG4"/>
<comment type="subunit">
    <text evidence="3 13">Tetramer of two alpha and two beta subunits.</text>
</comment>
<evidence type="ECO:0000259" key="14">
    <source>
        <dbReference type="PROSITE" id="PS50862"/>
    </source>
</evidence>
<dbReference type="SUPFAM" id="SSF55681">
    <property type="entry name" value="Class II aaRS and biotin synthetases"/>
    <property type="match status" value="1"/>
</dbReference>
<evidence type="ECO:0000256" key="8">
    <source>
        <dbReference type="ARBA" id="ARBA00022840"/>
    </source>
</evidence>
<dbReference type="InterPro" id="IPR010978">
    <property type="entry name" value="tRNA-bd_arm"/>
</dbReference>
<reference evidence="15 16" key="1">
    <citation type="journal article" date="2016" name="Nat. Commun.">
        <title>Thousands of microbial genomes shed light on interconnected biogeochemical processes in an aquifer system.</title>
        <authorList>
            <person name="Anantharaman K."/>
            <person name="Brown C.T."/>
            <person name="Hug L.A."/>
            <person name="Sharon I."/>
            <person name="Castelle C.J."/>
            <person name="Probst A.J."/>
            <person name="Thomas B.C."/>
            <person name="Singh A."/>
            <person name="Wilkins M.J."/>
            <person name="Karaoz U."/>
            <person name="Brodie E.L."/>
            <person name="Williams K.H."/>
            <person name="Hubbard S.S."/>
            <person name="Banfield J.F."/>
        </authorList>
    </citation>
    <scope>NUCLEOTIDE SEQUENCE [LARGE SCALE GENOMIC DNA]</scope>
</reference>
<dbReference type="NCBIfam" id="TIGR00468">
    <property type="entry name" value="pheS"/>
    <property type="match status" value="1"/>
</dbReference>
<evidence type="ECO:0000313" key="16">
    <source>
        <dbReference type="Proteomes" id="UP000179233"/>
    </source>
</evidence>
<keyword evidence="11 13" id="KW-0030">Aminoacyl-tRNA synthetase</keyword>
<dbReference type="GO" id="GO:0005524">
    <property type="term" value="F:ATP binding"/>
    <property type="evidence" value="ECO:0007669"/>
    <property type="project" value="UniProtKB-UniRule"/>
</dbReference>